<comment type="caution">
    <text evidence="9">The sequence shown here is derived from an EMBL/GenBank/DDBJ whole genome shotgun (WGS) entry which is preliminary data.</text>
</comment>
<dbReference type="RefSeq" id="WP_006782243.1">
    <property type="nucleotide sequence ID" value="NZ_CP040506.1"/>
</dbReference>
<feature type="transmembrane region" description="Helical" evidence="7">
    <location>
        <begin position="48"/>
        <end position="69"/>
    </location>
</feature>
<evidence type="ECO:0000313" key="10">
    <source>
        <dbReference type="Proteomes" id="UP000005384"/>
    </source>
</evidence>
<keyword evidence="4 7" id="KW-0812">Transmembrane</keyword>
<dbReference type="Pfam" id="PF01757">
    <property type="entry name" value="Acyl_transf_3"/>
    <property type="match status" value="1"/>
</dbReference>
<evidence type="ECO:0000256" key="2">
    <source>
        <dbReference type="ARBA" id="ARBA00007400"/>
    </source>
</evidence>
<gene>
    <name evidence="9" type="ORF">HMPREF9473_04254</name>
</gene>
<dbReference type="PANTHER" id="PTHR40074">
    <property type="entry name" value="O-ACETYLTRANSFERASE WECH"/>
    <property type="match status" value="1"/>
</dbReference>
<feature type="transmembrane region" description="Helical" evidence="7">
    <location>
        <begin position="141"/>
        <end position="159"/>
    </location>
</feature>
<evidence type="ECO:0000256" key="4">
    <source>
        <dbReference type="ARBA" id="ARBA00022692"/>
    </source>
</evidence>
<dbReference type="GO" id="GO:0009246">
    <property type="term" value="P:enterobacterial common antigen biosynthetic process"/>
    <property type="evidence" value="ECO:0007669"/>
    <property type="project" value="TreeGrafter"/>
</dbReference>
<evidence type="ECO:0000313" key="9">
    <source>
        <dbReference type="EMBL" id="EHI57764.1"/>
    </source>
</evidence>
<keyword evidence="10" id="KW-1185">Reference proteome</keyword>
<dbReference type="PATRIC" id="fig|742737.3.peg.4236"/>
<dbReference type="PANTHER" id="PTHR40074:SF2">
    <property type="entry name" value="O-ACETYLTRANSFERASE WECH"/>
    <property type="match status" value="1"/>
</dbReference>
<keyword evidence="6 7" id="KW-0472">Membrane</keyword>
<evidence type="ECO:0000259" key="8">
    <source>
        <dbReference type="Pfam" id="PF01757"/>
    </source>
</evidence>
<feature type="transmembrane region" description="Helical" evidence="7">
    <location>
        <begin position="272"/>
        <end position="289"/>
    </location>
</feature>
<dbReference type="GO" id="GO:0016413">
    <property type="term" value="F:O-acetyltransferase activity"/>
    <property type="evidence" value="ECO:0007669"/>
    <property type="project" value="TreeGrafter"/>
</dbReference>
<sequence length="341" mass="39470">MKENQFRNKIYWFTFAFSILVVWVHAYNSELFLGRTEEAALIYAIEHGIGDTIAQIAVPGFFMISAYLFYRNFTWEKLWPKWNSRIRSILIPFIVWNTLYYLGYVVGSRLPFVTDVVGKGTVPFGLMPAVDAIIHYTYNYVFWYLYQLILLITLAPVIYPVIRRRYLGAVLMVLMAIGVYFGFALPQLNLDALLYYCAGTYAAIHLKPHVETWSRSTALKGLLLFLGVTMYRFAPGIIGDSTMAIVLFRLFIPVALWMMVDERRLPPAKTWMKHNFFLYATHFALVRLINKTAALLLPTALYLPLTIYLLMPVLVLLISYPVGALLRRYLPWVWRLVNGGR</sequence>
<keyword evidence="5 7" id="KW-1133">Transmembrane helix</keyword>
<evidence type="ECO:0000256" key="5">
    <source>
        <dbReference type="ARBA" id="ARBA00022989"/>
    </source>
</evidence>
<feature type="transmembrane region" description="Helical" evidence="7">
    <location>
        <begin position="301"/>
        <end position="326"/>
    </location>
</feature>
<dbReference type="InterPro" id="IPR002656">
    <property type="entry name" value="Acyl_transf_3_dom"/>
</dbReference>
<dbReference type="Proteomes" id="UP000005384">
    <property type="component" value="Unassembled WGS sequence"/>
</dbReference>
<keyword evidence="3" id="KW-1003">Cell membrane</keyword>
<feature type="domain" description="Acyltransferase 3" evidence="8">
    <location>
        <begin position="19"/>
        <end position="321"/>
    </location>
</feature>
<comment type="similarity">
    <text evidence="2">Belongs to the acyltransferase 3 family.</text>
</comment>
<organism evidence="9 10">
    <name type="scientific">Hungatella hathewayi WAL-18680</name>
    <dbReference type="NCBI Taxonomy" id="742737"/>
    <lineage>
        <taxon>Bacteria</taxon>
        <taxon>Bacillati</taxon>
        <taxon>Bacillota</taxon>
        <taxon>Clostridia</taxon>
        <taxon>Lachnospirales</taxon>
        <taxon>Lachnospiraceae</taxon>
        <taxon>Hungatella</taxon>
    </lineage>
</organism>
<reference evidence="9 10" key="1">
    <citation type="submission" date="2011-08" db="EMBL/GenBank/DDBJ databases">
        <title>The Genome Sequence of Clostridium hathewayi WAL-18680.</title>
        <authorList>
            <consortium name="The Broad Institute Genome Sequencing Platform"/>
            <person name="Earl A."/>
            <person name="Ward D."/>
            <person name="Feldgarden M."/>
            <person name="Gevers D."/>
            <person name="Finegold S.M."/>
            <person name="Summanen P.H."/>
            <person name="Molitoris D.R."/>
            <person name="Song M."/>
            <person name="Daigneault M."/>
            <person name="Allen-Vercoe E."/>
            <person name="Young S.K."/>
            <person name="Zeng Q."/>
            <person name="Gargeya S."/>
            <person name="Fitzgerald M."/>
            <person name="Haas B."/>
            <person name="Abouelleil A."/>
            <person name="Alvarado L."/>
            <person name="Arachchi H.M."/>
            <person name="Berlin A."/>
            <person name="Brown A."/>
            <person name="Chapman S.B."/>
            <person name="Chen Z."/>
            <person name="Dunbar C."/>
            <person name="Freedman E."/>
            <person name="Gearin G."/>
            <person name="Gellesch M."/>
            <person name="Goldberg J."/>
            <person name="Griggs A."/>
            <person name="Gujja S."/>
            <person name="Heiman D."/>
            <person name="Howarth C."/>
            <person name="Larson L."/>
            <person name="Lui A."/>
            <person name="MacDonald P.J.P."/>
            <person name="Montmayeur A."/>
            <person name="Murphy C."/>
            <person name="Neiman D."/>
            <person name="Pearson M."/>
            <person name="Priest M."/>
            <person name="Roberts A."/>
            <person name="Saif S."/>
            <person name="Shea T."/>
            <person name="Shenoy N."/>
            <person name="Sisk P."/>
            <person name="Stolte C."/>
            <person name="Sykes S."/>
            <person name="Wortman J."/>
            <person name="Nusbaum C."/>
            <person name="Birren B."/>
        </authorList>
    </citation>
    <scope>NUCLEOTIDE SEQUENCE [LARGE SCALE GENOMIC DNA]</scope>
    <source>
        <strain evidence="9 10">WAL-18680</strain>
    </source>
</reference>
<dbReference type="GO" id="GO:0005886">
    <property type="term" value="C:plasma membrane"/>
    <property type="evidence" value="ECO:0007669"/>
    <property type="project" value="UniProtKB-SubCell"/>
</dbReference>
<evidence type="ECO:0000256" key="6">
    <source>
        <dbReference type="ARBA" id="ARBA00023136"/>
    </source>
</evidence>
<evidence type="ECO:0000256" key="3">
    <source>
        <dbReference type="ARBA" id="ARBA00022475"/>
    </source>
</evidence>
<accession>G5IL76</accession>
<feature type="transmembrane region" description="Helical" evidence="7">
    <location>
        <begin position="10"/>
        <end position="28"/>
    </location>
</feature>
<evidence type="ECO:0000256" key="1">
    <source>
        <dbReference type="ARBA" id="ARBA00004651"/>
    </source>
</evidence>
<comment type="subcellular location">
    <subcellularLocation>
        <location evidence="1">Cell membrane</location>
        <topology evidence="1">Multi-pass membrane protein</topology>
    </subcellularLocation>
</comment>
<dbReference type="EMBL" id="ADLN01000118">
    <property type="protein sequence ID" value="EHI57764.1"/>
    <property type="molecule type" value="Genomic_DNA"/>
</dbReference>
<protein>
    <recommendedName>
        <fullName evidence="8">Acyltransferase 3 domain-containing protein</fullName>
    </recommendedName>
</protein>
<name>G5IL76_9FIRM</name>
<dbReference type="HOGENOM" id="CLU_054154_0_0_9"/>
<proteinExistence type="inferred from homology"/>
<feature type="transmembrane region" description="Helical" evidence="7">
    <location>
        <begin position="89"/>
        <end position="107"/>
    </location>
</feature>
<feature type="transmembrane region" description="Helical" evidence="7">
    <location>
        <begin position="241"/>
        <end position="260"/>
    </location>
</feature>
<evidence type="ECO:0000256" key="7">
    <source>
        <dbReference type="SAM" id="Phobius"/>
    </source>
</evidence>
<dbReference type="AlphaFoldDB" id="G5IL76"/>
<dbReference type="OrthoDB" id="1745300at2"/>
<feature type="transmembrane region" description="Helical" evidence="7">
    <location>
        <begin position="166"/>
        <end position="186"/>
    </location>
</feature>